<protein>
    <submittedName>
        <fullName evidence="7">N-acetylgalactosamine-6-sulfatase</fullName>
    </submittedName>
</protein>
<feature type="chain" id="PRO_5042933808" evidence="5">
    <location>
        <begin position="22"/>
        <end position="459"/>
    </location>
</feature>
<dbReference type="Gene3D" id="3.30.1120.10">
    <property type="match status" value="1"/>
</dbReference>
<dbReference type="InterPro" id="IPR000917">
    <property type="entry name" value="Sulfatase_N"/>
</dbReference>
<organism evidence="7 8">
    <name type="scientific">Persicobacter diffluens</name>
    <dbReference type="NCBI Taxonomy" id="981"/>
    <lineage>
        <taxon>Bacteria</taxon>
        <taxon>Pseudomonadati</taxon>
        <taxon>Bacteroidota</taxon>
        <taxon>Cytophagia</taxon>
        <taxon>Cytophagales</taxon>
        <taxon>Persicobacteraceae</taxon>
        <taxon>Persicobacter</taxon>
    </lineage>
</organism>
<dbReference type="RefSeq" id="WP_338236835.1">
    <property type="nucleotide sequence ID" value="NZ_BQKE01000001.1"/>
</dbReference>
<feature type="signal peptide" evidence="5">
    <location>
        <begin position="1"/>
        <end position="21"/>
    </location>
</feature>
<evidence type="ECO:0000256" key="3">
    <source>
        <dbReference type="ARBA" id="ARBA00022801"/>
    </source>
</evidence>
<dbReference type="Pfam" id="PF00884">
    <property type="entry name" value="Sulfatase"/>
    <property type="match status" value="1"/>
</dbReference>
<dbReference type="SUPFAM" id="SSF53649">
    <property type="entry name" value="Alkaline phosphatase-like"/>
    <property type="match status" value="1"/>
</dbReference>
<dbReference type="EMBL" id="BQKE01000001">
    <property type="protein sequence ID" value="GJM61254.1"/>
    <property type="molecule type" value="Genomic_DNA"/>
</dbReference>
<name>A0AAN5AJP8_9BACT</name>
<keyword evidence="4" id="KW-0106">Calcium</keyword>
<dbReference type="InterPro" id="IPR050738">
    <property type="entry name" value="Sulfatase"/>
</dbReference>
<accession>A0AAN5AJP8</accession>
<evidence type="ECO:0000256" key="5">
    <source>
        <dbReference type="SAM" id="SignalP"/>
    </source>
</evidence>
<keyword evidence="5" id="KW-0732">Signal</keyword>
<dbReference type="InterPro" id="IPR017850">
    <property type="entry name" value="Alkaline_phosphatase_core_sf"/>
</dbReference>
<dbReference type="InterPro" id="IPR024607">
    <property type="entry name" value="Sulfatase_CS"/>
</dbReference>
<comment type="similarity">
    <text evidence="1">Belongs to the sulfatase family.</text>
</comment>
<evidence type="ECO:0000313" key="8">
    <source>
        <dbReference type="Proteomes" id="UP001310022"/>
    </source>
</evidence>
<keyword evidence="3" id="KW-0378">Hydrolase</keyword>
<comment type="caution">
    <text evidence="7">The sequence shown here is derived from an EMBL/GenBank/DDBJ whole genome shotgun (WGS) entry which is preliminary data.</text>
</comment>
<dbReference type="Gene3D" id="3.40.720.10">
    <property type="entry name" value="Alkaline Phosphatase, subunit A"/>
    <property type="match status" value="1"/>
</dbReference>
<proteinExistence type="inferred from homology"/>
<dbReference type="PANTHER" id="PTHR42693">
    <property type="entry name" value="ARYLSULFATASE FAMILY MEMBER"/>
    <property type="match status" value="1"/>
</dbReference>
<dbReference type="PROSITE" id="PS00523">
    <property type="entry name" value="SULFATASE_1"/>
    <property type="match status" value="1"/>
</dbReference>
<gene>
    <name evidence="7" type="ORF">PEDI_18060</name>
</gene>
<evidence type="ECO:0000313" key="7">
    <source>
        <dbReference type="EMBL" id="GJM61254.1"/>
    </source>
</evidence>
<dbReference type="Proteomes" id="UP001310022">
    <property type="component" value="Unassembled WGS sequence"/>
</dbReference>
<evidence type="ECO:0000256" key="4">
    <source>
        <dbReference type="ARBA" id="ARBA00022837"/>
    </source>
</evidence>
<dbReference type="PANTHER" id="PTHR42693:SF53">
    <property type="entry name" value="ENDO-4-O-SULFATASE"/>
    <property type="match status" value="1"/>
</dbReference>
<dbReference type="GO" id="GO:0004065">
    <property type="term" value="F:arylsulfatase activity"/>
    <property type="evidence" value="ECO:0007669"/>
    <property type="project" value="TreeGrafter"/>
</dbReference>
<evidence type="ECO:0000256" key="1">
    <source>
        <dbReference type="ARBA" id="ARBA00008779"/>
    </source>
</evidence>
<sequence length="459" mass="52021">MMKKFAFVATAFALSLSIAEAHNKKKNTPNIIMIVADDLGYADVGFHGSSEIPTPNLDKLAASGVIFENGYVTASVCGPTRAALVTGRYQQRFGCENNPAPYKLDEEVIVGMPLSQTNVAETLKAEGYATACFGKWHLGGERGNEALMPRQRGFDEYFGFLEGAARYLDHQNEEKKYMRNEQELEMEPRYFTDALGDETVDFIERNKENPFFIYLPFNAVHAPLEATEEYLAHFQHIENENRRKLCAMQFGMDANVGKIMNKLEELQLRENTLVIFLSDNGGKPKNNFSYNTPMRGQKGQYYEGGIHIPFVMSWPGQIPSGEKYAHPISGVDMTPTILATANIPAKAEANFDGVNLLPFVKGEKAQAPHEYLYWKLGANRAIRNDQWKLVQHGKKTELFHIANDPYETTDLYEQQPEIVKMLEEAYAAWDKDNMPAQYGWDKKQFPVLEKRSRRIGLEL</sequence>
<dbReference type="GO" id="GO:0046872">
    <property type="term" value="F:metal ion binding"/>
    <property type="evidence" value="ECO:0007669"/>
    <property type="project" value="UniProtKB-KW"/>
</dbReference>
<evidence type="ECO:0000256" key="2">
    <source>
        <dbReference type="ARBA" id="ARBA00022723"/>
    </source>
</evidence>
<reference evidence="7 8" key="1">
    <citation type="submission" date="2021-12" db="EMBL/GenBank/DDBJ databases">
        <title>Genome sequencing of bacteria with rrn-lacking chromosome and rrn-plasmid.</title>
        <authorList>
            <person name="Anda M."/>
            <person name="Iwasaki W."/>
        </authorList>
    </citation>
    <scope>NUCLEOTIDE SEQUENCE [LARGE SCALE GENOMIC DNA]</scope>
    <source>
        <strain evidence="7 8">NBRC 15940</strain>
    </source>
</reference>
<keyword evidence="2" id="KW-0479">Metal-binding</keyword>
<evidence type="ECO:0000259" key="6">
    <source>
        <dbReference type="Pfam" id="PF00884"/>
    </source>
</evidence>
<keyword evidence="8" id="KW-1185">Reference proteome</keyword>
<feature type="domain" description="Sulfatase N-terminal" evidence="6">
    <location>
        <begin position="29"/>
        <end position="343"/>
    </location>
</feature>
<dbReference type="AlphaFoldDB" id="A0AAN5AJP8"/>